<evidence type="ECO:0000313" key="1">
    <source>
        <dbReference type="EMBL" id="GEO18316.1"/>
    </source>
</evidence>
<protein>
    <recommendedName>
        <fullName evidence="3">Anti-sigma factor NepR domain-containing protein</fullName>
    </recommendedName>
</protein>
<dbReference type="Proteomes" id="UP000321085">
    <property type="component" value="Unassembled WGS sequence"/>
</dbReference>
<keyword evidence="2" id="KW-1185">Reference proteome</keyword>
<evidence type="ECO:0000313" key="2">
    <source>
        <dbReference type="Proteomes" id="UP000321085"/>
    </source>
</evidence>
<dbReference type="EMBL" id="BJYU01000180">
    <property type="protein sequence ID" value="GEO18316.1"/>
    <property type="molecule type" value="Genomic_DNA"/>
</dbReference>
<dbReference type="RefSeq" id="WP_147022951.1">
    <property type="nucleotide sequence ID" value="NZ_BJYU01000180.1"/>
</dbReference>
<reference evidence="1 2" key="1">
    <citation type="submission" date="2019-07" db="EMBL/GenBank/DDBJ databases">
        <title>Whole genome shotgun sequence of Microvirga aerophila NBRC 106136.</title>
        <authorList>
            <person name="Hosoyama A."/>
            <person name="Uohara A."/>
            <person name="Ohji S."/>
            <person name="Ichikawa N."/>
        </authorList>
    </citation>
    <scope>NUCLEOTIDE SEQUENCE [LARGE SCALE GENOMIC DNA]</scope>
    <source>
        <strain evidence="1 2">NBRC 106136</strain>
    </source>
</reference>
<organism evidence="1 2">
    <name type="scientific">Microvirga aerophila</name>
    <dbReference type="NCBI Taxonomy" id="670291"/>
    <lineage>
        <taxon>Bacteria</taxon>
        <taxon>Pseudomonadati</taxon>
        <taxon>Pseudomonadota</taxon>
        <taxon>Alphaproteobacteria</taxon>
        <taxon>Hyphomicrobiales</taxon>
        <taxon>Methylobacteriaceae</taxon>
        <taxon>Microvirga</taxon>
    </lineage>
</organism>
<accession>A0A512C279</accession>
<proteinExistence type="predicted"/>
<comment type="caution">
    <text evidence="1">The sequence shown here is derived from an EMBL/GenBank/DDBJ whole genome shotgun (WGS) entry which is preliminary data.</text>
</comment>
<sequence>MDEEKGQWQHPRLPDRDLLLCIGRDLKRIYEDTLRQSLPGDIEALLQKIEQAERERTLRKQ</sequence>
<name>A0A512C279_9HYPH</name>
<gene>
    <name evidence="1" type="ORF">MAE02_60120</name>
</gene>
<evidence type="ECO:0008006" key="3">
    <source>
        <dbReference type="Google" id="ProtNLM"/>
    </source>
</evidence>
<dbReference type="AlphaFoldDB" id="A0A512C279"/>